<dbReference type="Gene3D" id="3.40.50.1820">
    <property type="entry name" value="alpha/beta hydrolase"/>
    <property type="match status" value="1"/>
</dbReference>
<name>A0A382NX17_9ZZZZ</name>
<organism evidence="1">
    <name type="scientific">marine metagenome</name>
    <dbReference type="NCBI Taxonomy" id="408172"/>
    <lineage>
        <taxon>unclassified sequences</taxon>
        <taxon>metagenomes</taxon>
        <taxon>ecological metagenomes</taxon>
    </lineage>
</organism>
<gene>
    <name evidence="1" type="ORF">METZ01_LOCUS317892</name>
</gene>
<protein>
    <recommendedName>
        <fullName evidence="2">Phospholipase/carboxylesterase/thioesterase domain-containing protein</fullName>
    </recommendedName>
</protein>
<reference evidence="1" key="1">
    <citation type="submission" date="2018-05" db="EMBL/GenBank/DDBJ databases">
        <authorList>
            <person name="Lanie J.A."/>
            <person name="Ng W.-L."/>
            <person name="Kazmierczak K.M."/>
            <person name="Andrzejewski T.M."/>
            <person name="Davidsen T.M."/>
            <person name="Wayne K.J."/>
            <person name="Tettelin H."/>
            <person name="Glass J.I."/>
            <person name="Rusch D."/>
            <person name="Podicherti R."/>
            <person name="Tsui H.-C.T."/>
            <person name="Winkler M.E."/>
        </authorList>
    </citation>
    <scope>NUCLEOTIDE SEQUENCE</scope>
</reference>
<evidence type="ECO:0008006" key="2">
    <source>
        <dbReference type="Google" id="ProtNLM"/>
    </source>
</evidence>
<dbReference type="InterPro" id="IPR029058">
    <property type="entry name" value="AB_hydrolase_fold"/>
</dbReference>
<dbReference type="SUPFAM" id="SSF53474">
    <property type="entry name" value="alpha/beta-Hydrolases"/>
    <property type="match status" value="1"/>
</dbReference>
<dbReference type="AlphaFoldDB" id="A0A382NX17"/>
<evidence type="ECO:0000313" key="1">
    <source>
        <dbReference type="EMBL" id="SVC65038.1"/>
    </source>
</evidence>
<proteinExistence type="predicted"/>
<sequence length="65" mass="7057">MNIKEKLIGELKTIIVEPESIAENTSANLIIILHGYGANMKDLVSLAENIGGNNSIFVFPNAPFE</sequence>
<dbReference type="EMBL" id="UINC01102993">
    <property type="protein sequence ID" value="SVC65038.1"/>
    <property type="molecule type" value="Genomic_DNA"/>
</dbReference>
<accession>A0A382NX17</accession>
<feature type="non-terminal residue" evidence="1">
    <location>
        <position position="65"/>
    </location>
</feature>